<dbReference type="Pfam" id="PF00534">
    <property type="entry name" value="Glycos_transf_1"/>
    <property type="match status" value="1"/>
</dbReference>
<dbReference type="Gene3D" id="3.40.50.2000">
    <property type="entry name" value="Glycogen Phosphorylase B"/>
    <property type="match status" value="2"/>
</dbReference>
<keyword evidence="3" id="KW-0808">Transferase</keyword>
<evidence type="ECO:0000256" key="3">
    <source>
        <dbReference type="ARBA" id="ARBA00022679"/>
    </source>
</evidence>
<sequence>MQRRIARLIAAHDVKLVHVRSPAFAWPAMRAAKAAGCHSVSTISDLGPPDGGFLARRYERAFTDADHIIAISDFIAEQIGTERHLSPDRISVIHRGIDLARFNPAAVKAQRLIQLSRRYSLPDGCTIILAAGSLLPRNGFEILIEAMARIKRDDLFCLILGGGPAESQQAAQLEALIEKHKLGGRVRLAGYCEDMPAAYMLADVVAVPSIQPEAFGRVCVEAQAMGRPVVASRHGGARETVLDGETGWLVDPGDAGALAEALLHAADLETEARLAIAMKTRSRMVNRFGRDEMCQQVLARYQRMLAA</sequence>
<evidence type="ECO:0000256" key="2">
    <source>
        <dbReference type="ARBA" id="ARBA00022676"/>
    </source>
</evidence>
<dbReference type="Pfam" id="PF13439">
    <property type="entry name" value="Glyco_transf_4"/>
    <property type="match status" value="1"/>
</dbReference>
<feature type="domain" description="Glycosyltransferase subfamily 4-like N-terminal" evidence="5">
    <location>
        <begin position="3"/>
        <end position="101"/>
    </location>
</feature>
<keyword evidence="2" id="KW-0328">Glycosyltransferase</keyword>
<accession>A0A5A7N5J9</accession>
<evidence type="ECO:0000313" key="6">
    <source>
        <dbReference type="EMBL" id="GER02349.1"/>
    </source>
</evidence>
<dbReference type="PANTHER" id="PTHR12526:SF640">
    <property type="entry name" value="COLANIC ACID BIOSYNTHESIS GLYCOSYLTRANSFERASE WCAL-RELATED"/>
    <property type="match status" value="1"/>
</dbReference>
<comment type="caution">
    <text evidence="6">The sequence shown here is derived from an EMBL/GenBank/DDBJ whole genome shotgun (WGS) entry which is preliminary data.</text>
</comment>
<dbReference type="AlphaFoldDB" id="A0A5A7N5J9"/>
<dbReference type="GO" id="GO:0016757">
    <property type="term" value="F:glycosyltransferase activity"/>
    <property type="evidence" value="ECO:0007669"/>
    <property type="project" value="UniProtKB-KW"/>
</dbReference>
<protein>
    <recommendedName>
        <fullName evidence="8">Glycosyl transferase family 1</fullName>
    </recommendedName>
</protein>
<name>A0A5A7N5J9_9PROT</name>
<evidence type="ECO:0000256" key="1">
    <source>
        <dbReference type="ARBA" id="ARBA00009481"/>
    </source>
</evidence>
<evidence type="ECO:0000313" key="7">
    <source>
        <dbReference type="Proteomes" id="UP000324996"/>
    </source>
</evidence>
<feature type="domain" description="Glycosyl transferase family 1" evidence="4">
    <location>
        <begin position="120"/>
        <end position="274"/>
    </location>
</feature>
<dbReference type="SUPFAM" id="SSF53756">
    <property type="entry name" value="UDP-Glycosyltransferase/glycogen phosphorylase"/>
    <property type="match status" value="1"/>
</dbReference>
<keyword evidence="7" id="KW-1185">Reference proteome</keyword>
<comment type="similarity">
    <text evidence="1">Belongs to the glycosyltransferase group 1 family. Glycosyltransferase 4 subfamily.</text>
</comment>
<proteinExistence type="inferred from homology"/>
<evidence type="ECO:0000259" key="5">
    <source>
        <dbReference type="Pfam" id="PF13439"/>
    </source>
</evidence>
<dbReference type="PANTHER" id="PTHR12526">
    <property type="entry name" value="GLYCOSYLTRANSFERASE"/>
    <property type="match status" value="1"/>
</dbReference>
<evidence type="ECO:0000259" key="4">
    <source>
        <dbReference type="Pfam" id="PF00534"/>
    </source>
</evidence>
<evidence type="ECO:0008006" key="8">
    <source>
        <dbReference type="Google" id="ProtNLM"/>
    </source>
</evidence>
<organism evidence="6 7">
    <name type="scientific">Iodidimonas nitroreducens</name>
    <dbReference type="NCBI Taxonomy" id="1236968"/>
    <lineage>
        <taxon>Bacteria</taxon>
        <taxon>Pseudomonadati</taxon>
        <taxon>Pseudomonadota</taxon>
        <taxon>Alphaproteobacteria</taxon>
        <taxon>Iodidimonadales</taxon>
        <taxon>Iodidimonadaceae</taxon>
        <taxon>Iodidimonas</taxon>
    </lineage>
</organism>
<dbReference type="InterPro" id="IPR028098">
    <property type="entry name" value="Glyco_trans_4-like_N"/>
</dbReference>
<dbReference type="Proteomes" id="UP000324996">
    <property type="component" value="Unassembled WGS sequence"/>
</dbReference>
<dbReference type="EMBL" id="BKCN01000001">
    <property type="protein sequence ID" value="GER02349.1"/>
    <property type="molecule type" value="Genomic_DNA"/>
</dbReference>
<dbReference type="InterPro" id="IPR001296">
    <property type="entry name" value="Glyco_trans_1"/>
</dbReference>
<reference evidence="6 7" key="1">
    <citation type="submission" date="2019-09" db="EMBL/GenBank/DDBJ databases">
        <title>NBRP : Genome information of microbial organism related human and environment.</title>
        <authorList>
            <person name="Hattori M."/>
            <person name="Oshima K."/>
            <person name="Inaba H."/>
            <person name="Suda W."/>
            <person name="Sakamoto M."/>
            <person name="Iino T."/>
            <person name="Kitahara M."/>
            <person name="Oshida Y."/>
            <person name="Iida T."/>
            <person name="Kudo T."/>
            <person name="Itoh T."/>
            <person name="Ohkuma M."/>
        </authorList>
    </citation>
    <scope>NUCLEOTIDE SEQUENCE [LARGE SCALE GENOMIC DNA]</scope>
    <source>
        <strain evidence="6 7">Q-1</strain>
    </source>
</reference>
<gene>
    <name evidence="6" type="ORF">JCM17846_00310</name>
</gene>